<dbReference type="InterPro" id="IPR040256">
    <property type="entry name" value="At4g02000-like"/>
</dbReference>
<gene>
    <name evidence="2" type="ORF">Tci_046924</name>
</gene>
<evidence type="ECO:0000259" key="1">
    <source>
        <dbReference type="Pfam" id="PF14111"/>
    </source>
</evidence>
<name>A0A6L2MLP5_TANCI</name>
<dbReference type="GO" id="GO:0003676">
    <property type="term" value="F:nucleic acid binding"/>
    <property type="evidence" value="ECO:0007669"/>
    <property type="project" value="InterPro"/>
</dbReference>
<proteinExistence type="predicted"/>
<protein>
    <recommendedName>
        <fullName evidence="1">DUF4283 domain-containing protein</fullName>
    </recommendedName>
</protein>
<feature type="domain" description="DUF4283" evidence="1">
    <location>
        <begin position="82"/>
        <end position="160"/>
    </location>
</feature>
<sequence>MFKAFKVENHDDSVHSKASPSDPIVQLVDNNTKSTSYARVAGASTKESPRVISNFRPLLDDSVFDSFNIYIPRKAVEKVSTRFEHTLYGYFIGKRMAFPVVEYYVRNNWAKHGLKRITMNNKGFFFFKINSHAGLEAVLEGGPWMIHNSPIILKKWSMDTRLLKEELTRVLIWSSFARCLIEVNSKTDLVDVVTIGVPSLTGDDFTKETIHVEYEWRPPRCYLCKIFGHVHDDCPKSVMSPPIVTTSNVVTPTVVKTNDGFQTAIPSAPKKGATYVGNASKSSIMSKTTSNSSKNDNIITSNSYSALNEEEHKQEDFENVYDETANLFLNTKTSGSSSFTAAAG</sequence>
<reference evidence="2" key="1">
    <citation type="journal article" date="2019" name="Sci. Rep.">
        <title>Draft genome of Tanacetum cinerariifolium, the natural source of mosquito coil.</title>
        <authorList>
            <person name="Yamashiro T."/>
            <person name="Shiraishi A."/>
            <person name="Satake H."/>
            <person name="Nakayama K."/>
        </authorList>
    </citation>
    <scope>NUCLEOTIDE SEQUENCE</scope>
</reference>
<dbReference type="SUPFAM" id="SSF57756">
    <property type="entry name" value="Retrovirus zinc finger-like domains"/>
    <property type="match status" value="1"/>
</dbReference>
<dbReference type="PANTHER" id="PTHR31286">
    <property type="entry name" value="GLYCINE-RICH CELL WALL STRUCTURAL PROTEIN 1.8-LIKE"/>
    <property type="match status" value="1"/>
</dbReference>
<organism evidence="2">
    <name type="scientific">Tanacetum cinerariifolium</name>
    <name type="common">Dalmatian daisy</name>
    <name type="synonym">Chrysanthemum cinerariifolium</name>
    <dbReference type="NCBI Taxonomy" id="118510"/>
    <lineage>
        <taxon>Eukaryota</taxon>
        <taxon>Viridiplantae</taxon>
        <taxon>Streptophyta</taxon>
        <taxon>Embryophyta</taxon>
        <taxon>Tracheophyta</taxon>
        <taxon>Spermatophyta</taxon>
        <taxon>Magnoliopsida</taxon>
        <taxon>eudicotyledons</taxon>
        <taxon>Gunneridae</taxon>
        <taxon>Pentapetalae</taxon>
        <taxon>asterids</taxon>
        <taxon>campanulids</taxon>
        <taxon>Asterales</taxon>
        <taxon>Asteraceae</taxon>
        <taxon>Asteroideae</taxon>
        <taxon>Anthemideae</taxon>
        <taxon>Anthemidinae</taxon>
        <taxon>Tanacetum</taxon>
    </lineage>
</organism>
<comment type="caution">
    <text evidence="2">The sequence shown here is derived from an EMBL/GenBank/DDBJ whole genome shotgun (WGS) entry which is preliminary data.</text>
</comment>
<dbReference type="EMBL" id="BKCJ010006981">
    <property type="protein sequence ID" value="GEU74946.1"/>
    <property type="molecule type" value="Genomic_DNA"/>
</dbReference>
<dbReference type="InterPro" id="IPR036875">
    <property type="entry name" value="Znf_CCHC_sf"/>
</dbReference>
<accession>A0A6L2MLP5</accession>
<evidence type="ECO:0000313" key="2">
    <source>
        <dbReference type="EMBL" id="GEU74946.1"/>
    </source>
</evidence>
<dbReference type="AlphaFoldDB" id="A0A6L2MLP5"/>
<dbReference type="Pfam" id="PF14111">
    <property type="entry name" value="DUF4283"/>
    <property type="match status" value="1"/>
</dbReference>
<dbReference type="PANTHER" id="PTHR31286:SF99">
    <property type="entry name" value="DUF4283 DOMAIN-CONTAINING PROTEIN"/>
    <property type="match status" value="1"/>
</dbReference>
<dbReference type="GO" id="GO:0008270">
    <property type="term" value="F:zinc ion binding"/>
    <property type="evidence" value="ECO:0007669"/>
    <property type="project" value="InterPro"/>
</dbReference>
<dbReference type="InterPro" id="IPR025558">
    <property type="entry name" value="DUF4283"/>
</dbReference>